<evidence type="ECO:0000313" key="1">
    <source>
        <dbReference type="EMBL" id="EKN67037.1"/>
    </source>
</evidence>
<comment type="caution">
    <text evidence="1">The sequence shown here is derived from an EMBL/GenBank/DDBJ whole genome shotgun (WGS) entry which is preliminary data.</text>
</comment>
<dbReference type="EMBL" id="AJLS01000095">
    <property type="protein sequence ID" value="EKN67037.1"/>
    <property type="molecule type" value="Genomic_DNA"/>
</dbReference>
<protein>
    <submittedName>
        <fullName evidence="1">Oxidoreductase</fullName>
    </submittedName>
</protein>
<dbReference type="AlphaFoldDB" id="K6D3I4"/>
<evidence type="ECO:0000313" key="2">
    <source>
        <dbReference type="Proteomes" id="UP000006316"/>
    </source>
</evidence>
<organism evidence="1 2">
    <name type="scientific">Neobacillus bataviensis LMG 21833</name>
    <dbReference type="NCBI Taxonomy" id="1117379"/>
    <lineage>
        <taxon>Bacteria</taxon>
        <taxon>Bacillati</taxon>
        <taxon>Bacillota</taxon>
        <taxon>Bacilli</taxon>
        <taxon>Bacillales</taxon>
        <taxon>Bacillaceae</taxon>
        <taxon>Neobacillus</taxon>
    </lineage>
</organism>
<dbReference type="eggNOG" id="COG0300">
    <property type="taxonomic scope" value="Bacteria"/>
</dbReference>
<dbReference type="SUPFAM" id="SSF51735">
    <property type="entry name" value="NAD(P)-binding Rossmann-fold domains"/>
    <property type="match status" value="1"/>
</dbReference>
<sequence length="37" mass="3922">MVKNIVITGATGDIAKEIVSLLSKTNDHLILVSRSAL</sequence>
<accession>K6D3I4</accession>
<dbReference type="InterPro" id="IPR036291">
    <property type="entry name" value="NAD(P)-bd_dom_sf"/>
</dbReference>
<dbReference type="Gene3D" id="3.40.50.720">
    <property type="entry name" value="NAD(P)-binding Rossmann-like Domain"/>
    <property type="match status" value="1"/>
</dbReference>
<name>K6D3I4_9BACI</name>
<dbReference type="Proteomes" id="UP000006316">
    <property type="component" value="Unassembled WGS sequence"/>
</dbReference>
<keyword evidence="2" id="KW-1185">Reference proteome</keyword>
<dbReference type="PATRIC" id="fig|1117379.3.peg.2742"/>
<reference evidence="1 2" key="1">
    <citation type="journal article" date="2012" name="Front. Microbiol.">
        <title>Redundancy and modularity in membrane-associated dissimilatory nitrate reduction in Bacillus.</title>
        <authorList>
            <person name="Heylen K."/>
            <person name="Keltjens J."/>
        </authorList>
    </citation>
    <scope>NUCLEOTIDE SEQUENCE [LARGE SCALE GENOMIC DNA]</scope>
    <source>
        <strain evidence="2">LMG 21833T</strain>
    </source>
</reference>
<gene>
    <name evidence="1" type="ORF">BABA_13282</name>
</gene>
<proteinExistence type="predicted"/>